<dbReference type="AlphaFoldDB" id="A0ABD3QQC2"/>
<reference evidence="1 2" key="1">
    <citation type="journal article" date="2020" name="G3 (Bethesda)">
        <title>Improved Reference Genome for Cyclotella cryptica CCMP332, a Model for Cell Wall Morphogenesis, Salinity Adaptation, and Lipid Production in Diatoms (Bacillariophyta).</title>
        <authorList>
            <person name="Roberts W.R."/>
            <person name="Downey K.M."/>
            <person name="Ruck E.C."/>
            <person name="Traller J.C."/>
            <person name="Alverson A.J."/>
        </authorList>
    </citation>
    <scope>NUCLEOTIDE SEQUENCE [LARGE SCALE GENOMIC DNA]</scope>
    <source>
        <strain evidence="1 2">CCMP332</strain>
    </source>
</reference>
<evidence type="ECO:0000313" key="1">
    <source>
        <dbReference type="EMBL" id="KAL3802629.1"/>
    </source>
</evidence>
<organism evidence="1 2">
    <name type="scientific">Cyclotella cryptica</name>
    <dbReference type="NCBI Taxonomy" id="29204"/>
    <lineage>
        <taxon>Eukaryota</taxon>
        <taxon>Sar</taxon>
        <taxon>Stramenopiles</taxon>
        <taxon>Ochrophyta</taxon>
        <taxon>Bacillariophyta</taxon>
        <taxon>Coscinodiscophyceae</taxon>
        <taxon>Thalassiosirophycidae</taxon>
        <taxon>Stephanodiscales</taxon>
        <taxon>Stephanodiscaceae</taxon>
        <taxon>Cyclotella</taxon>
    </lineage>
</organism>
<accession>A0ABD3QQC2</accession>
<evidence type="ECO:0000313" key="2">
    <source>
        <dbReference type="Proteomes" id="UP001516023"/>
    </source>
</evidence>
<dbReference type="Proteomes" id="UP001516023">
    <property type="component" value="Unassembled WGS sequence"/>
</dbReference>
<name>A0ABD3QQC2_9STRA</name>
<keyword evidence="2" id="KW-1185">Reference proteome</keyword>
<protein>
    <submittedName>
        <fullName evidence="1">Uncharacterized protein</fullName>
    </submittedName>
</protein>
<comment type="caution">
    <text evidence="1">The sequence shown here is derived from an EMBL/GenBank/DDBJ whole genome shotgun (WGS) entry which is preliminary data.</text>
</comment>
<dbReference type="EMBL" id="JABMIG020000018">
    <property type="protein sequence ID" value="KAL3802629.1"/>
    <property type="molecule type" value="Genomic_DNA"/>
</dbReference>
<proteinExistence type="predicted"/>
<sequence length="221" mass="25021">MSDQSSVLSRLGMTLVKNCRRMSMRAMITTTNPDGLEMNDFAQGSKSRGFALIGQWLQHKFSPITQGTTRKRPKQVSFSEYSNRRCYKTDSSYEATKSYSSADWGVFRKQAIREGLRIEHLVSSCPVRNGPAMYFLLKNNLITCEDLLGIEGLVGRDRVAQVSRERRAHRDLILSTQNEMRKTNENTVNAEKLAGVSIMRSSRSVEKARLRAALAFDQSND</sequence>
<gene>
    <name evidence="1" type="ORF">HJC23_011953</name>
</gene>